<keyword evidence="1 2" id="KW-0175">Coiled coil</keyword>
<keyword evidence="4" id="KW-0812">Transmembrane</keyword>
<keyword evidence="4" id="KW-0472">Membrane</keyword>
<reference evidence="5" key="1">
    <citation type="journal article" date="2013" name="Nat. Biotechnol.">
        <title>Draft genome sequence of chickpea (Cicer arietinum) provides a resource for trait improvement.</title>
        <authorList>
            <person name="Varshney R.K."/>
            <person name="Song C."/>
            <person name="Saxena R.K."/>
            <person name="Azam S."/>
            <person name="Yu S."/>
            <person name="Sharpe A.G."/>
            <person name="Cannon S."/>
            <person name="Baek J."/>
            <person name="Rosen B.D."/>
            <person name="Tar'an B."/>
            <person name="Millan T."/>
            <person name="Zhang X."/>
            <person name="Ramsay L.D."/>
            <person name="Iwata A."/>
            <person name="Wang Y."/>
            <person name="Nelson W."/>
            <person name="Farmer A.D."/>
            <person name="Gaur P.M."/>
            <person name="Soderlund C."/>
            <person name="Penmetsa R.V."/>
            <person name="Xu C."/>
            <person name="Bharti A.K."/>
            <person name="He W."/>
            <person name="Winter P."/>
            <person name="Zhao S."/>
            <person name="Hane J.K."/>
            <person name="Carrasquilla-Garcia N."/>
            <person name="Condie J.A."/>
            <person name="Upadhyaya H.D."/>
            <person name="Luo M.C."/>
            <person name="Thudi M."/>
            <person name="Gowda C.L."/>
            <person name="Singh N.P."/>
            <person name="Lichtenzveig J."/>
            <person name="Gali K.K."/>
            <person name="Rubio J."/>
            <person name="Nadarajan N."/>
            <person name="Dolezel J."/>
            <person name="Bansal K.C."/>
            <person name="Xu X."/>
            <person name="Edwards D."/>
            <person name="Zhang G."/>
            <person name="Kahl G."/>
            <person name="Gil J."/>
            <person name="Singh K.B."/>
            <person name="Datta S.K."/>
            <person name="Jackson S.A."/>
            <person name="Wang J."/>
            <person name="Cook D.R."/>
        </authorList>
    </citation>
    <scope>NUCLEOTIDE SEQUENCE [LARGE SCALE GENOMIC DNA]</scope>
    <source>
        <strain evidence="5">cv. CDC Frontier</strain>
    </source>
</reference>
<name>A0A1S2XBH7_CICAR</name>
<dbReference type="RefSeq" id="XP_004486792.1">
    <property type="nucleotide sequence ID" value="XM_004486735.3"/>
</dbReference>
<dbReference type="Proteomes" id="UP000087171">
    <property type="component" value="Chromosome Ca1"/>
</dbReference>
<evidence type="ECO:0000313" key="6">
    <source>
        <dbReference type="RefSeq" id="XP_004486792.1"/>
    </source>
</evidence>
<accession>A0A1S2XBH7</accession>
<evidence type="ECO:0000313" key="5">
    <source>
        <dbReference type="Proteomes" id="UP000087171"/>
    </source>
</evidence>
<dbReference type="PANTHER" id="PTHR31342">
    <property type="entry name" value="PROTEIN CHUP1, CHLOROPLASTIC"/>
    <property type="match status" value="1"/>
</dbReference>
<feature type="coiled-coil region" evidence="2">
    <location>
        <begin position="132"/>
        <end position="159"/>
    </location>
</feature>
<dbReference type="GO" id="GO:0055028">
    <property type="term" value="C:cortical microtubule"/>
    <property type="evidence" value="ECO:0007669"/>
    <property type="project" value="TreeGrafter"/>
</dbReference>
<feature type="region of interest" description="Disordered" evidence="3">
    <location>
        <begin position="451"/>
        <end position="493"/>
    </location>
</feature>
<dbReference type="InterPro" id="IPR040265">
    <property type="entry name" value="CHUP1/IPGA1-like"/>
</dbReference>
<dbReference type="PANTHER" id="PTHR31342:SF59">
    <property type="entry name" value="PUTATIVE-RELATED"/>
    <property type="match status" value="1"/>
</dbReference>
<dbReference type="OrthoDB" id="1870283at2759"/>
<evidence type="ECO:0000256" key="2">
    <source>
        <dbReference type="SAM" id="Coils"/>
    </source>
</evidence>
<gene>
    <name evidence="6" type="primary">LOC101498776</name>
</gene>
<dbReference type="KEGG" id="cam:101498776"/>
<feature type="region of interest" description="Disordered" evidence="3">
    <location>
        <begin position="78"/>
        <end position="97"/>
    </location>
</feature>
<organism evidence="5 6">
    <name type="scientific">Cicer arietinum</name>
    <name type="common">Chickpea</name>
    <name type="synonym">Garbanzo</name>
    <dbReference type="NCBI Taxonomy" id="3827"/>
    <lineage>
        <taxon>Eukaryota</taxon>
        <taxon>Viridiplantae</taxon>
        <taxon>Streptophyta</taxon>
        <taxon>Embryophyta</taxon>
        <taxon>Tracheophyta</taxon>
        <taxon>Spermatophyta</taxon>
        <taxon>Magnoliopsida</taxon>
        <taxon>eudicotyledons</taxon>
        <taxon>Gunneridae</taxon>
        <taxon>Pentapetalae</taxon>
        <taxon>rosids</taxon>
        <taxon>fabids</taxon>
        <taxon>Fabales</taxon>
        <taxon>Fabaceae</taxon>
        <taxon>Papilionoideae</taxon>
        <taxon>50 kb inversion clade</taxon>
        <taxon>NPAAA clade</taxon>
        <taxon>Hologalegina</taxon>
        <taxon>IRL clade</taxon>
        <taxon>Cicereae</taxon>
        <taxon>Cicer</taxon>
    </lineage>
</organism>
<dbReference type="PaxDb" id="3827-XP_004486792.1"/>
<dbReference type="GeneID" id="101498776"/>
<dbReference type="GO" id="GO:0072699">
    <property type="term" value="P:protein localization to cortical microtubule cytoskeleton"/>
    <property type="evidence" value="ECO:0007669"/>
    <property type="project" value="TreeGrafter"/>
</dbReference>
<evidence type="ECO:0000256" key="4">
    <source>
        <dbReference type="SAM" id="Phobius"/>
    </source>
</evidence>
<dbReference type="AlphaFoldDB" id="A0A1S2XBH7"/>
<sequence>MVIMEEKGMKPILVNFGLAFALSFAGFLCSRLRIKTSPNSHSPTARPSGHESEVNLEEDIGATFSTSKTVSEQEETCTKGLRSDNSSIALSSSSQQNGDKNEFLLPEFDELVKEVEFEVEVGSSRAYAGPDKDEYQQEISQLRNMVRLLQDKEQNLEVQLLEYCGLREQETVVIELQNRLKISNMEVKMFNLKVKNLQSENQRLKEQVVNHAKVLAELDVAKSKIELLNREISYEAEQNKERIVTLQQRVAKLQDQEYKDAACDQDIKIKLQKLKALESEVEELRKSNLKLQIENSDLARRLDSDLKRESERLRNENEGLMKQIEQLRSDRCSDLEELVYMRWINACLRYELRNYQPPPNKTVAKDLSKSLSPTSEKKAKQLILEYANTNEQGNIVDFDFDQCSSSQASSITDFGVYDDFSSVDNSSAARTNTTRQTKFFSKLRRLILGKDSNHHHSQVSSRYHEDRNSSRPSTSIGIDGRTSSDFSTLTSMNEGERRYSGSIVMGSSNKFSLGKGGSFSGFLGVEKSNLEKYAEALKDSSVNAKHGRRGRSVSYS</sequence>
<proteinExistence type="predicted"/>
<feature type="compositionally biased region" description="Polar residues" evidence="3">
    <location>
        <begin position="470"/>
        <end position="493"/>
    </location>
</feature>
<keyword evidence="5" id="KW-1185">Reference proteome</keyword>
<reference evidence="6" key="2">
    <citation type="submission" date="2025-08" db="UniProtKB">
        <authorList>
            <consortium name="RefSeq"/>
        </authorList>
    </citation>
    <scope>IDENTIFICATION</scope>
    <source>
        <tissue evidence="6">Etiolated seedlings</tissue>
    </source>
</reference>
<evidence type="ECO:0000256" key="1">
    <source>
        <dbReference type="ARBA" id="ARBA00023054"/>
    </source>
</evidence>
<feature type="transmembrane region" description="Helical" evidence="4">
    <location>
        <begin position="12"/>
        <end position="34"/>
    </location>
</feature>
<dbReference type="eggNOG" id="ENOG502QSBV">
    <property type="taxonomic scope" value="Eukaryota"/>
</dbReference>
<feature type="coiled-coil region" evidence="2">
    <location>
        <begin position="187"/>
        <end position="330"/>
    </location>
</feature>
<dbReference type="STRING" id="3827.A0A1S2XBH7"/>
<evidence type="ECO:0000256" key="3">
    <source>
        <dbReference type="SAM" id="MobiDB-lite"/>
    </source>
</evidence>
<feature type="compositionally biased region" description="Low complexity" evidence="3">
    <location>
        <begin position="83"/>
        <end position="94"/>
    </location>
</feature>
<keyword evidence="4" id="KW-1133">Transmembrane helix</keyword>
<protein>
    <submittedName>
        <fullName evidence="6">Protein CHUP1, chloroplastic-like isoform X1</fullName>
    </submittedName>
</protein>